<dbReference type="Proteomes" id="UP000820818">
    <property type="component" value="Linkage Group LG2"/>
</dbReference>
<gene>
    <name evidence="1" type="ORF">GHT06_010919</name>
</gene>
<evidence type="ECO:0000313" key="1">
    <source>
        <dbReference type="EMBL" id="KAI9563456.1"/>
    </source>
</evidence>
<accession>A0AAD5LIR7</accession>
<keyword evidence="2" id="KW-1185">Reference proteome</keyword>
<organism evidence="1 2">
    <name type="scientific">Daphnia sinensis</name>
    <dbReference type="NCBI Taxonomy" id="1820382"/>
    <lineage>
        <taxon>Eukaryota</taxon>
        <taxon>Metazoa</taxon>
        <taxon>Ecdysozoa</taxon>
        <taxon>Arthropoda</taxon>
        <taxon>Crustacea</taxon>
        <taxon>Branchiopoda</taxon>
        <taxon>Diplostraca</taxon>
        <taxon>Cladocera</taxon>
        <taxon>Anomopoda</taxon>
        <taxon>Daphniidae</taxon>
        <taxon>Daphnia</taxon>
        <taxon>Daphnia similis group</taxon>
    </lineage>
</organism>
<name>A0AAD5LIR7_9CRUS</name>
<protein>
    <submittedName>
        <fullName evidence="1">Uncharacterized protein</fullName>
    </submittedName>
</protein>
<proteinExistence type="predicted"/>
<sequence length="90" mass="10028">MTQFCIAYVECANKANNDRRPSLDTCVNSPATTSMIACPSNACPLVLAIPARSRTSMATGLIFIHHFFNLIHQETWALEVRSDQNDEDIE</sequence>
<comment type="caution">
    <text evidence="1">The sequence shown here is derived from an EMBL/GenBank/DDBJ whole genome shotgun (WGS) entry which is preliminary data.</text>
</comment>
<reference evidence="1 2" key="1">
    <citation type="submission" date="2022-05" db="EMBL/GenBank/DDBJ databases">
        <title>A multi-omics perspective on studying reproductive biology in Daphnia sinensis.</title>
        <authorList>
            <person name="Jia J."/>
        </authorList>
    </citation>
    <scope>NUCLEOTIDE SEQUENCE [LARGE SCALE GENOMIC DNA]</scope>
    <source>
        <strain evidence="1 2">WSL</strain>
    </source>
</reference>
<dbReference type="AlphaFoldDB" id="A0AAD5LIR7"/>
<evidence type="ECO:0000313" key="2">
    <source>
        <dbReference type="Proteomes" id="UP000820818"/>
    </source>
</evidence>
<dbReference type="EMBL" id="WJBH02000002">
    <property type="protein sequence ID" value="KAI9563456.1"/>
    <property type="molecule type" value="Genomic_DNA"/>
</dbReference>